<dbReference type="Proteomes" id="UP000236731">
    <property type="component" value="Unassembled WGS sequence"/>
</dbReference>
<protein>
    <submittedName>
        <fullName evidence="2">Uncharacterized protein</fullName>
    </submittedName>
</protein>
<name>A0A1H6BR87_9SPHI</name>
<feature type="transmembrane region" description="Helical" evidence="1">
    <location>
        <begin position="52"/>
        <end position="71"/>
    </location>
</feature>
<organism evidence="2 3">
    <name type="scientific">Sphingobacterium lactis</name>
    <dbReference type="NCBI Taxonomy" id="797291"/>
    <lineage>
        <taxon>Bacteria</taxon>
        <taxon>Pseudomonadati</taxon>
        <taxon>Bacteroidota</taxon>
        <taxon>Sphingobacteriia</taxon>
        <taxon>Sphingobacteriales</taxon>
        <taxon>Sphingobacteriaceae</taxon>
        <taxon>Sphingobacterium</taxon>
    </lineage>
</organism>
<sequence>MFKGGFFKGCHISGTVPKSATAFYGQGGRPDFSEGEIFIYLFRINCLKINRILIFYFALLNIFGVLNVKVLKTLQTF</sequence>
<keyword evidence="3" id="KW-1185">Reference proteome</keyword>
<evidence type="ECO:0000256" key="1">
    <source>
        <dbReference type="SAM" id="Phobius"/>
    </source>
</evidence>
<keyword evidence="1" id="KW-0812">Transmembrane</keyword>
<evidence type="ECO:0000313" key="2">
    <source>
        <dbReference type="EMBL" id="SEG62975.1"/>
    </source>
</evidence>
<dbReference type="AlphaFoldDB" id="A0A1H6BR87"/>
<evidence type="ECO:0000313" key="3">
    <source>
        <dbReference type="Proteomes" id="UP000236731"/>
    </source>
</evidence>
<dbReference type="EMBL" id="FNUT01000011">
    <property type="protein sequence ID" value="SEG62975.1"/>
    <property type="molecule type" value="Genomic_DNA"/>
</dbReference>
<keyword evidence="1" id="KW-0472">Membrane</keyword>
<proteinExistence type="predicted"/>
<accession>A0A1H6BR87</accession>
<reference evidence="3" key="1">
    <citation type="submission" date="2016-10" db="EMBL/GenBank/DDBJ databases">
        <authorList>
            <person name="Varghese N."/>
            <person name="Submissions S."/>
        </authorList>
    </citation>
    <scope>NUCLEOTIDE SEQUENCE [LARGE SCALE GENOMIC DNA]</scope>
    <source>
        <strain evidence="3">DSM 22361</strain>
    </source>
</reference>
<gene>
    <name evidence="2" type="ORF">SAMN05421877_11164</name>
</gene>
<keyword evidence="1" id="KW-1133">Transmembrane helix</keyword>